<dbReference type="Gene3D" id="1.10.10.10">
    <property type="entry name" value="Winged helix-like DNA-binding domain superfamily/Winged helix DNA-binding domain"/>
    <property type="match status" value="1"/>
</dbReference>
<dbReference type="PANTHER" id="PTHR43537">
    <property type="entry name" value="TRANSCRIPTIONAL REGULATOR, GNTR FAMILY"/>
    <property type="match status" value="1"/>
</dbReference>
<dbReference type="PANTHER" id="PTHR43537:SF44">
    <property type="entry name" value="GNTR FAMILY REGULATORY PROTEIN"/>
    <property type="match status" value="1"/>
</dbReference>
<keyword evidence="1" id="KW-0805">Transcription regulation</keyword>
<dbReference type="SUPFAM" id="SSF46785">
    <property type="entry name" value="Winged helix' DNA-binding domain"/>
    <property type="match status" value="1"/>
</dbReference>
<dbReference type="Gene3D" id="1.20.120.530">
    <property type="entry name" value="GntR ligand-binding domain-like"/>
    <property type="match status" value="1"/>
</dbReference>
<dbReference type="Pfam" id="PF07729">
    <property type="entry name" value="FCD"/>
    <property type="match status" value="1"/>
</dbReference>
<evidence type="ECO:0000256" key="3">
    <source>
        <dbReference type="ARBA" id="ARBA00023163"/>
    </source>
</evidence>
<dbReference type="SUPFAM" id="SSF48008">
    <property type="entry name" value="GntR ligand-binding domain-like"/>
    <property type="match status" value="1"/>
</dbReference>
<evidence type="ECO:0000259" key="4">
    <source>
        <dbReference type="PROSITE" id="PS50949"/>
    </source>
</evidence>
<dbReference type="InterPro" id="IPR036388">
    <property type="entry name" value="WH-like_DNA-bd_sf"/>
</dbReference>
<keyword evidence="3" id="KW-0804">Transcription</keyword>
<protein>
    <submittedName>
        <fullName evidence="5">GntR family transcriptional regulator</fullName>
    </submittedName>
</protein>
<dbReference type="InterPro" id="IPR011711">
    <property type="entry name" value="GntR_C"/>
</dbReference>
<gene>
    <name evidence="5" type="ORF">DWV00_30670</name>
</gene>
<dbReference type="SMART" id="SM00345">
    <property type="entry name" value="HTH_GNTR"/>
    <property type="match status" value="1"/>
</dbReference>
<evidence type="ECO:0000256" key="1">
    <source>
        <dbReference type="ARBA" id="ARBA00023015"/>
    </source>
</evidence>
<dbReference type="InterPro" id="IPR000524">
    <property type="entry name" value="Tscrpt_reg_HTH_GntR"/>
</dbReference>
<dbReference type="EMBL" id="QRGA01000022">
    <property type="protein sequence ID" value="RDU95147.1"/>
    <property type="molecule type" value="Genomic_DNA"/>
</dbReference>
<feature type="domain" description="HTH gntR-type" evidence="4">
    <location>
        <begin position="6"/>
        <end position="73"/>
    </location>
</feature>
<keyword evidence="6" id="KW-1185">Reference proteome</keyword>
<dbReference type="PROSITE" id="PS50949">
    <property type="entry name" value="HTH_GNTR"/>
    <property type="match status" value="1"/>
</dbReference>
<dbReference type="Pfam" id="PF00392">
    <property type="entry name" value="GntR"/>
    <property type="match status" value="1"/>
</dbReference>
<dbReference type="GO" id="GO:0003677">
    <property type="term" value="F:DNA binding"/>
    <property type="evidence" value="ECO:0007669"/>
    <property type="project" value="UniProtKB-KW"/>
</dbReference>
<evidence type="ECO:0000313" key="5">
    <source>
        <dbReference type="EMBL" id="RDU95147.1"/>
    </source>
</evidence>
<dbReference type="SMART" id="SM00895">
    <property type="entry name" value="FCD"/>
    <property type="match status" value="1"/>
</dbReference>
<evidence type="ECO:0000313" key="6">
    <source>
        <dbReference type="Proteomes" id="UP000256838"/>
    </source>
</evidence>
<dbReference type="InterPro" id="IPR008920">
    <property type="entry name" value="TF_FadR/GntR_C"/>
</dbReference>
<dbReference type="AlphaFoldDB" id="A0A3D8JQ54"/>
<dbReference type="GO" id="GO:0003700">
    <property type="term" value="F:DNA-binding transcription factor activity"/>
    <property type="evidence" value="ECO:0007669"/>
    <property type="project" value="InterPro"/>
</dbReference>
<sequence>MAEDRQSDTQTAYTQIRSRILDGRLSPGNPVSPRNMADELMLGHMPVRSAIQRLVVEGLVEVIPRKGTYVTAPTKIDLREIFEVRLALESTAAYLAAVNGASDGLASAADQLRRVADDEATDLMTEQRIGWVFHQEMFEAAKNDRLYTSYRMLRAQSGLALNELHRDDAATVRRGTLEHLSIYASIQSKEPEAARQHMWNHILDGTDARIKLIRGQHDNPAQS</sequence>
<reference evidence="5 6" key="1">
    <citation type="submission" date="2018-08" db="EMBL/GenBank/DDBJ databases">
        <title>Paraburkholderia sp. DHOM06 isolated from forest soil.</title>
        <authorList>
            <person name="Gao Z.-H."/>
            <person name="Qiu L.-H."/>
        </authorList>
    </citation>
    <scope>NUCLEOTIDE SEQUENCE [LARGE SCALE GENOMIC DNA]</scope>
    <source>
        <strain evidence="5 6">DHOM06</strain>
    </source>
</reference>
<dbReference type="RefSeq" id="WP_115537363.1">
    <property type="nucleotide sequence ID" value="NZ_QRGA01000022.1"/>
</dbReference>
<accession>A0A3D8JQ54</accession>
<proteinExistence type="predicted"/>
<organism evidence="5 6">
    <name type="scientific">Trinickia dinghuensis</name>
    <dbReference type="NCBI Taxonomy" id="2291023"/>
    <lineage>
        <taxon>Bacteria</taxon>
        <taxon>Pseudomonadati</taxon>
        <taxon>Pseudomonadota</taxon>
        <taxon>Betaproteobacteria</taxon>
        <taxon>Burkholderiales</taxon>
        <taxon>Burkholderiaceae</taxon>
        <taxon>Trinickia</taxon>
    </lineage>
</organism>
<dbReference type="OrthoDB" id="6536663at2"/>
<dbReference type="InterPro" id="IPR036390">
    <property type="entry name" value="WH_DNA-bd_sf"/>
</dbReference>
<dbReference type="CDD" id="cd07377">
    <property type="entry name" value="WHTH_GntR"/>
    <property type="match status" value="1"/>
</dbReference>
<evidence type="ECO:0000256" key="2">
    <source>
        <dbReference type="ARBA" id="ARBA00023125"/>
    </source>
</evidence>
<comment type="caution">
    <text evidence="5">The sequence shown here is derived from an EMBL/GenBank/DDBJ whole genome shotgun (WGS) entry which is preliminary data.</text>
</comment>
<keyword evidence="2" id="KW-0238">DNA-binding</keyword>
<dbReference type="Proteomes" id="UP000256838">
    <property type="component" value="Unassembled WGS sequence"/>
</dbReference>
<name>A0A3D8JQ54_9BURK</name>